<dbReference type="PROSITE" id="PS00028">
    <property type="entry name" value="ZINC_FINGER_C2H2_1"/>
    <property type="match status" value="2"/>
</dbReference>
<dbReference type="SMART" id="SM00220">
    <property type="entry name" value="S_TKc"/>
    <property type="match status" value="1"/>
</dbReference>
<evidence type="ECO:0000313" key="6">
    <source>
        <dbReference type="Proteomes" id="UP000054776"/>
    </source>
</evidence>
<dbReference type="eggNOG" id="KOG1164">
    <property type="taxonomic scope" value="Eukaryota"/>
</dbReference>
<protein>
    <recommendedName>
        <fullName evidence="1">non-specific serine/threonine protein kinase</fullName>
        <ecNumber evidence="1">2.7.11.1</ecNumber>
    </recommendedName>
</protein>
<sequence>LFSMNFESTSHNRFKLNYMMGKGTFGVVYVGMDKVTKEEVAIKIEKRMEKSSMLCFEKKVYKFLSGSSFVPAIKHFGTDNLNFYLSMELLGPNMEDVLEARNRELLLTDVCLYAVQIIKAIQFIHERGFIHRDLKPENILLRQRDLSTHEVACFSVSLIDFGCAVRYRVSKCKFSHIAYREKLPVMGTLRYMSISAHLGIQQSRRDDLQTVGYILTYLAKGKLPWQDMQMTSFAEQNMEVASMKIRMKPQHLCQGLPSAFSNYMKYCRSLDFASEPDYNYLYRLFETTEKYESAVTLRNGYGILPNALTLTELVTMERKSYCCNTCHKPLKCYSSLRTHEKLHNKYGEFVCHICGADFIWKGSFISHASFHVRAGDALNIEHESGNSALPDMFGIVDQSGITESVLP</sequence>
<keyword evidence="2" id="KW-0863">Zinc-finger</keyword>
<evidence type="ECO:0000256" key="1">
    <source>
        <dbReference type="ARBA" id="ARBA00012513"/>
    </source>
</evidence>
<dbReference type="EC" id="2.7.11.1" evidence="1"/>
<dbReference type="PROSITE" id="PS50011">
    <property type="entry name" value="PROTEIN_KINASE_DOM"/>
    <property type="match status" value="1"/>
</dbReference>
<name>A0A0V1BTM1_TRISP</name>
<feature type="domain" description="C2H2-type" evidence="4">
    <location>
        <begin position="321"/>
        <end position="348"/>
    </location>
</feature>
<dbReference type="InterPro" id="IPR050235">
    <property type="entry name" value="CK1_Ser-Thr_kinase"/>
</dbReference>
<keyword evidence="2" id="KW-0479">Metal-binding</keyword>
<feature type="non-terminal residue" evidence="5">
    <location>
        <position position="1"/>
    </location>
</feature>
<dbReference type="InterPro" id="IPR000719">
    <property type="entry name" value="Prot_kinase_dom"/>
</dbReference>
<dbReference type="AlphaFoldDB" id="A0A0V1BTM1"/>
<dbReference type="InterPro" id="IPR011009">
    <property type="entry name" value="Kinase-like_dom_sf"/>
</dbReference>
<dbReference type="OrthoDB" id="5800476at2759"/>
<keyword evidence="6" id="KW-1185">Reference proteome</keyword>
<dbReference type="InParanoid" id="A0A0V1BTM1"/>
<dbReference type="InterPro" id="IPR036236">
    <property type="entry name" value="Znf_C2H2_sf"/>
</dbReference>
<dbReference type="PROSITE" id="PS00108">
    <property type="entry name" value="PROTEIN_KINASE_ST"/>
    <property type="match status" value="1"/>
</dbReference>
<dbReference type="Pfam" id="PF00069">
    <property type="entry name" value="Pkinase"/>
    <property type="match status" value="1"/>
</dbReference>
<dbReference type="GO" id="GO:0008270">
    <property type="term" value="F:zinc ion binding"/>
    <property type="evidence" value="ECO:0007669"/>
    <property type="project" value="UniProtKB-KW"/>
</dbReference>
<dbReference type="SUPFAM" id="SSF57667">
    <property type="entry name" value="beta-beta-alpha zinc fingers"/>
    <property type="match status" value="1"/>
</dbReference>
<dbReference type="GO" id="GO:0004674">
    <property type="term" value="F:protein serine/threonine kinase activity"/>
    <property type="evidence" value="ECO:0007669"/>
    <property type="project" value="UniProtKB-EC"/>
</dbReference>
<evidence type="ECO:0000259" key="3">
    <source>
        <dbReference type="PROSITE" id="PS50011"/>
    </source>
</evidence>
<evidence type="ECO:0000259" key="4">
    <source>
        <dbReference type="PROSITE" id="PS50157"/>
    </source>
</evidence>
<organism evidence="5 6">
    <name type="scientific">Trichinella spiralis</name>
    <name type="common">Trichina worm</name>
    <dbReference type="NCBI Taxonomy" id="6334"/>
    <lineage>
        <taxon>Eukaryota</taxon>
        <taxon>Metazoa</taxon>
        <taxon>Ecdysozoa</taxon>
        <taxon>Nematoda</taxon>
        <taxon>Enoplea</taxon>
        <taxon>Dorylaimia</taxon>
        <taxon>Trichinellida</taxon>
        <taxon>Trichinellidae</taxon>
        <taxon>Trichinella</taxon>
    </lineage>
</organism>
<dbReference type="EMBL" id="JYDH01000014">
    <property type="protein sequence ID" value="KRY40126.1"/>
    <property type="molecule type" value="Genomic_DNA"/>
</dbReference>
<dbReference type="GO" id="GO:0005524">
    <property type="term" value="F:ATP binding"/>
    <property type="evidence" value="ECO:0007669"/>
    <property type="project" value="InterPro"/>
</dbReference>
<dbReference type="Gene3D" id="1.10.510.10">
    <property type="entry name" value="Transferase(Phosphotransferase) domain 1"/>
    <property type="match status" value="1"/>
</dbReference>
<dbReference type="Gene3D" id="3.30.160.60">
    <property type="entry name" value="Classic Zinc Finger"/>
    <property type="match status" value="1"/>
</dbReference>
<dbReference type="STRING" id="6334.A0A0V1BTM1"/>
<comment type="caution">
    <text evidence="5">The sequence shown here is derived from an EMBL/GenBank/DDBJ whole genome shotgun (WGS) entry which is preliminary data.</text>
</comment>
<dbReference type="InterPro" id="IPR013087">
    <property type="entry name" value="Znf_C2H2_type"/>
</dbReference>
<evidence type="ECO:0000256" key="2">
    <source>
        <dbReference type="PROSITE-ProRule" id="PRU00042"/>
    </source>
</evidence>
<keyword evidence="2" id="KW-0862">Zinc</keyword>
<proteinExistence type="predicted"/>
<dbReference type="SUPFAM" id="SSF56112">
    <property type="entry name" value="Protein kinase-like (PK-like)"/>
    <property type="match status" value="1"/>
</dbReference>
<reference evidence="5 6" key="1">
    <citation type="submission" date="2015-01" db="EMBL/GenBank/DDBJ databases">
        <title>Evolution of Trichinella species and genotypes.</title>
        <authorList>
            <person name="Korhonen P.K."/>
            <person name="Edoardo P."/>
            <person name="Giuseppe L.R."/>
            <person name="Gasser R.B."/>
        </authorList>
    </citation>
    <scope>NUCLEOTIDE SEQUENCE [LARGE SCALE GENOMIC DNA]</scope>
    <source>
        <strain evidence="5">ISS3</strain>
    </source>
</reference>
<gene>
    <name evidence="5" type="ORF">T01_15165</name>
</gene>
<evidence type="ECO:0000313" key="5">
    <source>
        <dbReference type="EMBL" id="KRY40126.1"/>
    </source>
</evidence>
<dbReference type="InterPro" id="IPR008271">
    <property type="entry name" value="Ser/Thr_kinase_AS"/>
</dbReference>
<keyword evidence="5" id="KW-0808">Transferase</keyword>
<dbReference type="Proteomes" id="UP000054776">
    <property type="component" value="Unassembled WGS sequence"/>
</dbReference>
<dbReference type="PANTHER" id="PTHR11909">
    <property type="entry name" value="CASEIN KINASE-RELATED"/>
    <property type="match status" value="1"/>
</dbReference>
<feature type="domain" description="Protein kinase" evidence="3">
    <location>
        <begin position="14"/>
        <end position="285"/>
    </location>
</feature>
<accession>A0A0V1BTM1</accession>
<dbReference type="CDD" id="cd14016">
    <property type="entry name" value="STKc_CK1"/>
    <property type="match status" value="1"/>
</dbReference>
<keyword evidence="5" id="KW-0418">Kinase</keyword>
<dbReference type="SMART" id="SM00355">
    <property type="entry name" value="ZnF_C2H2"/>
    <property type="match status" value="2"/>
</dbReference>
<dbReference type="PROSITE" id="PS50157">
    <property type="entry name" value="ZINC_FINGER_C2H2_2"/>
    <property type="match status" value="1"/>
</dbReference>